<name>A0A0F7K2L3_9GAMM</name>
<feature type="signal peptide" evidence="1">
    <location>
        <begin position="1"/>
        <end position="23"/>
    </location>
</feature>
<keyword evidence="1" id="KW-0732">Signal</keyword>
<protein>
    <submittedName>
        <fullName evidence="2">Uncharacterized protein</fullName>
    </submittedName>
</protein>
<keyword evidence="3" id="KW-1185">Reference proteome</keyword>
<sequence>MKSKLIKATLFIAVLAVSYVSHAQENEQADNRWFPGLYPMPAVIDEITQGNKTFVANDTVFTFSENMLVRNRGGGVLSRSALKKGLGVTIYISPAAMEAEELEFPITALGILVTGEVRR</sequence>
<reference evidence="2 3" key="1">
    <citation type="journal article" date="2015" name="Genome Announc.">
        <title>Complete Genome Sequence of Sedimenticola thiotaurini Strain SIP-G1, a Polyphosphate- and Polyhydroxyalkanoate-Accumulating Sulfur-Oxidizing Gammaproteobacterium Isolated from Salt Marsh Sediments.</title>
        <authorList>
            <person name="Flood B.E."/>
            <person name="Jones D.S."/>
            <person name="Bailey J.V."/>
        </authorList>
    </citation>
    <scope>NUCLEOTIDE SEQUENCE [LARGE SCALE GENOMIC DNA]</scope>
    <source>
        <strain evidence="2 3">SIP-G1</strain>
    </source>
</reference>
<accession>A0A0F7K2L3</accession>
<dbReference type="Proteomes" id="UP000034410">
    <property type="component" value="Chromosome"/>
</dbReference>
<feature type="chain" id="PRO_5002517799" evidence="1">
    <location>
        <begin position="24"/>
        <end position="119"/>
    </location>
</feature>
<organism evidence="2 3">
    <name type="scientific">Sedimenticola thiotaurini</name>
    <dbReference type="NCBI Taxonomy" id="1543721"/>
    <lineage>
        <taxon>Bacteria</taxon>
        <taxon>Pseudomonadati</taxon>
        <taxon>Pseudomonadota</taxon>
        <taxon>Gammaproteobacteria</taxon>
        <taxon>Chromatiales</taxon>
        <taxon>Sedimenticolaceae</taxon>
        <taxon>Sedimenticola</taxon>
    </lineage>
</organism>
<dbReference type="KEGG" id="seds:AAY24_15065"/>
<gene>
    <name evidence="2" type="ORF">AAY24_15065</name>
</gene>
<evidence type="ECO:0000256" key="1">
    <source>
        <dbReference type="SAM" id="SignalP"/>
    </source>
</evidence>
<evidence type="ECO:0000313" key="3">
    <source>
        <dbReference type="Proteomes" id="UP000034410"/>
    </source>
</evidence>
<evidence type="ECO:0000313" key="2">
    <source>
        <dbReference type="EMBL" id="AKH21450.1"/>
    </source>
</evidence>
<dbReference type="RefSeq" id="WP_046860375.1">
    <property type="nucleotide sequence ID" value="NZ_CP011412.1"/>
</dbReference>
<proteinExistence type="predicted"/>
<dbReference type="AlphaFoldDB" id="A0A0F7K2L3"/>
<dbReference type="EMBL" id="CP011412">
    <property type="protein sequence ID" value="AKH21450.1"/>
    <property type="molecule type" value="Genomic_DNA"/>
</dbReference>